<evidence type="ECO:0000313" key="2">
    <source>
        <dbReference type="EMBL" id="HCM32277.1"/>
    </source>
</evidence>
<organism evidence="2 3">
    <name type="scientific">Acinetobacter radioresistens</name>
    <dbReference type="NCBI Taxonomy" id="40216"/>
    <lineage>
        <taxon>Bacteria</taxon>
        <taxon>Pseudomonadati</taxon>
        <taxon>Pseudomonadota</taxon>
        <taxon>Gammaproteobacteria</taxon>
        <taxon>Moraxellales</taxon>
        <taxon>Moraxellaceae</taxon>
        <taxon>Acinetobacter</taxon>
    </lineage>
</organism>
<proteinExistence type="predicted"/>
<feature type="transmembrane region" description="Helical" evidence="1">
    <location>
        <begin position="70"/>
        <end position="87"/>
    </location>
</feature>
<keyword evidence="1" id="KW-0472">Membrane</keyword>
<reference evidence="2 3" key="1">
    <citation type="journal article" date="2018" name="Nat. Biotechnol.">
        <title>A standardized bacterial taxonomy based on genome phylogeny substantially revises the tree of life.</title>
        <authorList>
            <person name="Parks D.H."/>
            <person name="Chuvochina M."/>
            <person name="Waite D.W."/>
            <person name="Rinke C."/>
            <person name="Skarshewski A."/>
            <person name="Chaumeil P.A."/>
            <person name="Hugenholtz P."/>
        </authorList>
    </citation>
    <scope>NUCLEOTIDE SEQUENCE [LARGE SCALE GENOMIC DNA]</scope>
    <source>
        <strain evidence="2">UBA10045</strain>
    </source>
</reference>
<dbReference type="EMBL" id="DPXL01000166">
    <property type="protein sequence ID" value="HCM32277.1"/>
    <property type="molecule type" value="Genomic_DNA"/>
</dbReference>
<protein>
    <submittedName>
        <fullName evidence="2">Uncharacterized protein</fullName>
    </submittedName>
</protein>
<dbReference type="Proteomes" id="UP000262257">
    <property type="component" value="Unassembled WGS sequence"/>
</dbReference>
<accession>A0A3D3G3X8</accession>
<evidence type="ECO:0000313" key="3">
    <source>
        <dbReference type="Proteomes" id="UP000262257"/>
    </source>
</evidence>
<evidence type="ECO:0000256" key="1">
    <source>
        <dbReference type="SAM" id="Phobius"/>
    </source>
</evidence>
<sequence>MGFIYRELYFFYIIVTQRWWVLLIPILFLIFCLILKIHLINQFDQPVPQIQFDFVTPILLNVKERLLGRINRIALFGSLIIFATLYFKARKTLMYHF</sequence>
<feature type="transmembrane region" description="Helical" evidence="1">
    <location>
        <begin position="20"/>
        <end position="40"/>
    </location>
</feature>
<gene>
    <name evidence="2" type="ORF">DIC32_13235</name>
</gene>
<dbReference type="AlphaFoldDB" id="A0A3D3G3X8"/>
<keyword evidence="1" id="KW-0812">Transmembrane</keyword>
<name>A0A3D3G3X8_ACIRA</name>
<comment type="caution">
    <text evidence="2">The sequence shown here is derived from an EMBL/GenBank/DDBJ whole genome shotgun (WGS) entry which is preliminary data.</text>
</comment>
<keyword evidence="1" id="KW-1133">Transmembrane helix</keyword>